<dbReference type="GO" id="GO:0016787">
    <property type="term" value="F:hydrolase activity"/>
    <property type="evidence" value="ECO:0007669"/>
    <property type="project" value="UniProtKB-KW"/>
</dbReference>
<evidence type="ECO:0000259" key="1">
    <source>
        <dbReference type="Pfam" id="PF12146"/>
    </source>
</evidence>
<dbReference type="Gene3D" id="3.40.50.1820">
    <property type="entry name" value="alpha/beta hydrolase"/>
    <property type="match status" value="1"/>
</dbReference>
<dbReference type="InterPro" id="IPR022742">
    <property type="entry name" value="Hydrolase_4"/>
</dbReference>
<dbReference type="InterPro" id="IPR051044">
    <property type="entry name" value="MAG_DAG_Lipase"/>
</dbReference>
<dbReference type="AlphaFoldDB" id="A0A7Y3RLE2"/>
<gene>
    <name evidence="2" type="ORF">HK107_04050</name>
</gene>
<name>A0A7Y3RLE2_9PROT</name>
<reference evidence="2 3" key="1">
    <citation type="submission" date="2020-05" db="EMBL/GenBank/DDBJ databases">
        <title>Parvularcula mediterraneae sp. nov., isolated from polypropylene straw from shallow seawater of the seashore of Laganas in Zakynthos island, Greece.</title>
        <authorList>
            <person name="Szabo I."/>
            <person name="Al-Omari J."/>
            <person name="Rado J."/>
            <person name="Szerdahelyi G.S."/>
        </authorList>
    </citation>
    <scope>NUCLEOTIDE SEQUENCE [LARGE SCALE GENOMIC DNA]</scope>
    <source>
        <strain evidence="2 3">ZS-1/3</strain>
    </source>
</reference>
<dbReference type="Pfam" id="PF12146">
    <property type="entry name" value="Hydrolase_4"/>
    <property type="match status" value="1"/>
</dbReference>
<comment type="caution">
    <text evidence="2">The sequence shown here is derived from an EMBL/GenBank/DDBJ whole genome shotgun (WGS) entry which is preliminary data.</text>
</comment>
<dbReference type="EMBL" id="JABFCX010000002">
    <property type="protein sequence ID" value="NNU15492.1"/>
    <property type="molecule type" value="Genomic_DNA"/>
</dbReference>
<evidence type="ECO:0000313" key="3">
    <source>
        <dbReference type="Proteomes" id="UP000536835"/>
    </source>
</evidence>
<keyword evidence="3" id="KW-1185">Reference proteome</keyword>
<dbReference type="InterPro" id="IPR029058">
    <property type="entry name" value="AB_hydrolase_fold"/>
</dbReference>
<feature type="domain" description="Serine aminopeptidase S33" evidence="1">
    <location>
        <begin position="42"/>
        <end position="290"/>
    </location>
</feature>
<evidence type="ECO:0000313" key="2">
    <source>
        <dbReference type="EMBL" id="NNU15492.1"/>
    </source>
</evidence>
<dbReference type="Proteomes" id="UP000536835">
    <property type="component" value="Unassembled WGS sequence"/>
</dbReference>
<dbReference type="RefSeq" id="WP_173196998.1">
    <property type="nucleotide sequence ID" value="NZ_JABFCX010000002.1"/>
</dbReference>
<protein>
    <submittedName>
        <fullName evidence="2">Alpha/beta hydrolase</fullName>
    </submittedName>
</protein>
<sequence length="316" mass="34576">MTEAPIVRVESVPVPEEATAEFIESFDGATIRLVHFGGPGTRGDVLMVPGWTEPSEKYTEVALDLIDRGFRVHAIDPRGQGMSQRLKEGDERGRIDDFSKHVGDLRAAVDHLGAERLTLLGHSMGGLATLSYLAEGGRADCAILSAPATRIFPSVVQRMGARAAAALLKAVGQGDRPLSPEGGQAMEFEGNTLTSDPERHAMLRDLLLEDERLTLPRTYAHMVAAMHDQHAKLSKEGALDQITVPTVIVSLPDDEWVNPAHHHKVAEACPAHVTVSEIPGAKHEVLMERDEYRDQFWDIFDSHCEAYLPPLSEEST</sequence>
<accession>A0A7Y3RLE2</accession>
<organism evidence="2 3">
    <name type="scientific">Parvularcula mediterranea</name>
    <dbReference type="NCBI Taxonomy" id="2732508"/>
    <lineage>
        <taxon>Bacteria</taxon>
        <taxon>Pseudomonadati</taxon>
        <taxon>Pseudomonadota</taxon>
        <taxon>Alphaproteobacteria</taxon>
        <taxon>Parvularculales</taxon>
        <taxon>Parvularculaceae</taxon>
        <taxon>Parvularcula</taxon>
    </lineage>
</organism>
<dbReference type="SUPFAM" id="SSF53474">
    <property type="entry name" value="alpha/beta-Hydrolases"/>
    <property type="match status" value="1"/>
</dbReference>
<keyword evidence="2" id="KW-0378">Hydrolase</keyword>
<proteinExistence type="predicted"/>
<dbReference type="PANTHER" id="PTHR11614">
    <property type="entry name" value="PHOSPHOLIPASE-RELATED"/>
    <property type="match status" value="1"/>
</dbReference>